<proteinExistence type="predicted"/>
<sequence>MMDEKICVICGHIVPDKRREYLKRKNMPEDTCCPMCEEVKRERLKEAS</sequence>
<dbReference type="SUPFAM" id="SSF57802">
    <property type="entry name" value="Rubredoxin-like"/>
    <property type="match status" value="1"/>
</dbReference>
<accession>A0A6M3MFV0</accession>
<organism evidence="1">
    <name type="scientific">viral metagenome</name>
    <dbReference type="NCBI Taxonomy" id="1070528"/>
    <lineage>
        <taxon>unclassified sequences</taxon>
        <taxon>metagenomes</taxon>
        <taxon>organismal metagenomes</taxon>
    </lineage>
</organism>
<dbReference type="AlphaFoldDB" id="A0A6M3MFV0"/>
<evidence type="ECO:0000313" key="1">
    <source>
        <dbReference type="EMBL" id="QJB04513.1"/>
    </source>
</evidence>
<protein>
    <submittedName>
        <fullName evidence="1">Uncharacterized protein</fullName>
    </submittedName>
</protein>
<dbReference type="EMBL" id="MT143884">
    <property type="protein sequence ID" value="QJB04513.1"/>
    <property type="molecule type" value="Genomic_DNA"/>
</dbReference>
<name>A0A6M3MFV0_9ZZZZ</name>
<gene>
    <name evidence="1" type="ORF">MM171B00234_0014</name>
</gene>
<reference evidence="1" key="1">
    <citation type="submission" date="2020-03" db="EMBL/GenBank/DDBJ databases">
        <title>The deep terrestrial virosphere.</title>
        <authorList>
            <person name="Holmfeldt K."/>
            <person name="Nilsson E."/>
            <person name="Simone D."/>
            <person name="Lopez-Fernandez M."/>
            <person name="Wu X."/>
            <person name="de Brujin I."/>
            <person name="Lundin D."/>
            <person name="Andersson A."/>
            <person name="Bertilsson S."/>
            <person name="Dopson M."/>
        </authorList>
    </citation>
    <scope>NUCLEOTIDE SEQUENCE</scope>
    <source>
        <strain evidence="1">MM171B00234</strain>
    </source>
</reference>